<feature type="compositionally biased region" description="Basic and acidic residues" evidence="1">
    <location>
        <begin position="10"/>
        <end position="29"/>
    </location>
</feature>
<dbReference type="EMBL" id="BAABBA010000031">
    <property type="protein sequence ID" value="GAA3511047.1"/>
    <property type="molecule type" value="Genomic_DNA"/>
</dbReference>
<evidence type="ECO:0000313" key="2">
    <source>
        <dbReference type="EMBL" id="GAA3511047.1"/>
    </source>
</evidence>
<proteinExistence type="predicted"/>
<evidence type="ECO:0000313" key="3">
    <source>
        <dbReference type="Proteomes" id="UP001499841"/>
    </source>
</evidence>
<sequence length="68" mass="7590">MRTCARRGNQRHDTKKRQEDEPGGERAEASDVGPTEAREGGDGHAGHRRQRLSETHNAGARKWSKSQP</sequence>
<feature type="region of interest" description="Disordered" evidence="1">
    <location>
        <begin position="1"/>
        <end position="68"/>
    </location>
</feature>
<dbReference type="Proteomes" id="UP001499841">
    <property type="component" value="Unassembled WGS sequence"/>
</dbReference>
<reference evidence="3" key="1">
    <citation type="journal article" date="2019" name="Int. J. Syst. Evol. Microbiol.">
        <title>The Global Catalogue of Microorganisms (GCM) 10K type strain sequencing project: providing services to taxonomists for standard genome sequencing and annotation.</title>
        <authorList>
            <consortium name="The Broad Institute Genomics Platform"/>
            <consortium name="The Broad Institute Genome Sequencing Center for Infectious Disease"/>
            <person name="Wu L."/>
            <person name="Ma J."/>
        </authorList>
    </citation>
    <scope>NUCLEOTIDE SEQUENCE [LARGE SCALE GENOMIC DNA]</scope>
    <source>
        <strain evidence="3">JCM 17459</strain>
    </source>
</reference>
<feature type="compositionally biased region" description="Basic and acidic residues" evidence="1">
    <location>
        <begin position="36"/>
        <end position="45"/>
    </location>
</feature>
<protein>
    <submittedName>
        <fullName evidence="2">Uncharacterized protein</fullName>
    </submittedName>
</protein>
<accession>A0ABP6UL41</accession>
<comment type="caution">
    <text evidence="2">The sequence shown here is derived from an EMBL/GenBank/DDBJ whole genome shotgun (WGS) entry which is preliminary data.</text>
</comment>
<organism evidence="2 3">
    <name type="scientific">Georgenia daeguensis</name>
    <dbReference type="NCBI Taxonomy" id="908355"/>
    <lineage>
        <taxon>Bacteria</taxon>
        <taxon>Bacillati</taxon>
        <taxon>Actinomycetota</taxon>
        <taxon>Actinomycetes</taxon>
        <taxon>Micrococcales</taxon>
        <taxon>Bogoriellaceae</taxon>
        <taxon>Georgenia</taxon>
    </lineage>
</organism>
<keyword evidence="3" id="KW-1185">Reference proteome</keyword>
<evidence type="ECO:0000256" key="1">
    <source>
        <dbReference type="SAM" id="MobiDB-lite"/>
    </source>
</evidence>
<gene>
    <name evidence="2" type="ORF">GCM10022262_39030</name>
</gene>
<name>A0ABP6UL41_9MICO</name>